<dbReference type="InterPro" id="IPR002220">
    <property type="entry name" value="DapA-like"/>
</dbReference>
<dbReference type="InterPro" id="IPR005263">
    <property type="entry name" value="DapA"/>
</dbReference>
<evidence type="ECO:0000256" key="6">
    <source>
        <dbReference type="ARBA" id="ARBA00022605"/>
    </source>
</evidence>
<dbReference type="Proteomes" id="UP000013085">
    <property type="component" value="Unassembled WGS sequence"/>
</dbReference>
<keyword evidence="9 12" id="KW-0456">Lyase</keyword>
<dbReference type="NCBIfam" id="TIGR00674">
    <property type="entry name" value="dapA"/>
    <property type="match status" value="1"/>
</dbReference>
<comment type="similarity">
    <text evidence="3 12 13">Belongs to the DapA family.</text>
</comment>
<feature type="active site" description="Schiff-base intermediate with substrate" evidence="12 14">
    <location>
        <position position="164"/>
    </location>
</feature>
<dbReference type="PRINTS" id="PR00146">
    <property type="entry name" value="DHPICSNTHASE"/>
</dbReference>
<feature type="active site" description="Proton donor/acceptor" evidence="12 14">
    <location>
        <position position="135"/>
    </location>
</feature>
<keyword evidence="6 12" id="KW-0028">Amino-acid biosynthesis</keyword>
<evidence type="ECO:0000256" key="2">
    <source>
        <dbReference type="ARBA" id="ARBA00005120"/>
    </source>
</evidence>
<dbReference type="GO" id="GO:0008840">
    <property type="term" value="F:4-hydroxy-tetrahydrodipicolinate synthase activity"/>
    <property type="evidence" value="ECO:0007669"/>
    <property type="project" value="UniProtKB-UniRule"/>
</dbReference>
<dbReference type="GeneID" id="57961629"/>
<dbReference type="EMBL" id="AGYR01000033">
    <property type="protein sequence ID" value="ENZ13348.1"/>
    <property type="molecule type" value="Genomic_DNA"/>
</dbReference>
<dbReference type="PROSITE" id="PS00666">
    <property type="entry name" value="DHDPS_2"/>
    <property type="match status" value="1"/>
</dbReference>
<dbReference type="CDD" id="cd00408">
    <property type="entry name" value="DHDPS-like"/>
    <property type="match status" value="1"/>
</dbReference>
<evidence type="ECO:0000256" key="8">
    <source>
        <dbReference type="ARBA" id="ARBA00023154"/>
    </source>
</evidence>
<dbReference type="EC" id="4.3.3.7" evidence="4 12"/>
<comment type="pathway">
    <text evidence="2 12">Amino-acid biosynthesis; L-lysine biosynthesis via DAP pathway; (S)-tetrahydrodipicolinate from L-aspartate: step 3/4.</text>
</comment>
<dbReference type="HAMAP" id="MF_00418">
    <property type="entry name" value="DapA"/>
    <property type="match status" value="1"/>
</dbReference>
<evidence type="ECO:0000256" key="4">
    <source>
        <dbReference type="ARBA" id="ARBA00012086"/>
    </source>
</evidence>
<sequence length="299" mass="32637">MTEIKGIIAAMQTAMHEDGSINEAEQRRQINRQIAAGVDAVFCLGTNGEFYIMSMEEKIRVMEIFVDEVKGRVPVYAGTGCISTEETVALSRKAREIGVDVLSVITPYFAAISQEELYQHYAQVAGSVDLPVVMYNIPARTGASLAPATVKRLAGEFANIAGVKDSSGNFNNILQYIQETEGMDFSVLSGNDALILWTLLAGGKGGITAIANILPTVMVDIYQNYLKGDMEKAREAQNAISRIRECFKYGNPNSVVKCATNLIGQPVGPCRKPFGILPQDAVEGIRETIDNYYGEYKNK</sequence>
<dbReference type="PATRIC" id="fig|999408.3.peg.3081"/>
<keyword evidence="8 12" id="KW-0457">Lysine biosynthesis</keyword>
<dbReference type="HOGENOM" id="CLU_049343_5_1_9"/>
<dbReference type="SMART" id="SM01130">
    <property type="entry name" value="DHDPS"/>
    <property type="match status" value="1"/>
</dbReference>
<dbReference type="GO" id="GO:0009089">
    <property type="term" value="P:lysine biosynthetic process via diaminopimelate"/>
    <property type="evidence" value="ECO:0007669"/>
    <property type="project" value="UniProtKB-UniRule"/>
</dbReference>
<keyword evidence="5 12" id="KW-0963">Cytoplasm</keyword>
<comment type="function">
    <text evidence="1 12">Catalyzes the condensation of (S)-aspartate-beta-semialdehyde [(S)-ASA] and pyruvate to 4-hydroxy-tetrahydrodipicolinate (HTPA).</text>
</comment>
<dbReference type="PIRSF" id="PIRSF001365">
    <property type="entry name" value="DHDPS"/>
    <property type="match status" value="1"/>
</dbReference>
<keyword evidence="10 12" id="KW-0704">Schiff base</keyword>
<evidence type="ECO:0000256" key="3">
    <source>
        <dbReference type="ARBA" id="ARBA00007592"/>
    </source>
</evidence>
<evidence type="ECO:0000256" key="9">
    <source>
        <dbReference type="ARBA" id="ARBA00023239"/>
    </source>
</evidence>
<dbReference type="GO" id="GO:0019877">
    <property type="term" value="P:diaminopimelate biosynthetic process"/>
    <property type="evidence" value="ECO:0007669"/>
    <property type="project" value="UniProtKB-UniRule"/>
</dbReference>
<feature type="binding site" evidence="12 15">
    <location>
        <position position="207"/>
    </location>
    <ligand>
        <name>pyruvate</name>
        <dbReference type="ChEBI" id="CHEBI:15361"/>
    </ligand>
</feature>
<evidence type="ECO:0000256" key="12">
    <source>
        <dbReference type="HAMAP-Rule" id="MF_00418"/>
    </source>
</evidence>
<comment type="subunit">
    <text evidence="12">Homotetramer; dimer of dimers.</text>
</comment>
<comment type="subcellular location">
    <subcellularLocation>
        <location evidence="12">Cytoplasm</location>
    </subcellularLocation>
</comment>
<evidence type="ECO:0000256" key="7">
    <source>
        <dbReference type="ARBA" id="ARBA00022915"/>
    </source>
</evidence>
<gene>
    <name evidence="12" type="primary">dapA</name>
    <name evidence="16" type="ORF">HMPREF1090_02853</name>
</gene>
<dbReference type="SUPFAM" id="SSF51569">
    <property type="entry name" value="Aldolase"/>
    <property type="match status" value="1"/>
</dbReference>
<dbReference type="InterPro" id="IPR013785">
    <property type="entry name" value="Aldolase_TIM"/>
</dbReference>
<reference evidence="16 17" key="1">
    <citation type="submission" date="2013-01" db="EMBL/GenBank/DDBJ databases">
        <title>The Genome Sequence of Clostridium clostridioforme 90A8.</title>
        <authorList>
            <consortium name="The Broad Institute Genome Sequencing Platform"/>
            <person name="Earl A."/>
            <person name="Ward D."/>
            <person name="Feldgarden M."/>
            <person name="Gevers D."/>
            <person name="Courvalin P."/>
            <person name="Lambert T."/>
            <person name="Walker B."/>
            <person name="Young S.K."/>
            <person name="Zeng Q."/>
            <person name="Gargeya S."/>
            <person name="Fitzgerald M."/>
            <person name="Haas B."/>
            <person name="Abouelleil A."/>
            <person name="Alvarado L."/>
            <person name="Arachchi H.M."/>
            <person name="Berlin A.M."/>
            <person name="Chapman S.B."/>
            <person name="Dewar J."/>
            <person name="Goldberg J."/>
            <person name="Griggs A."/>
            <person name="Gujja S."/>
            <person name="Hansen M."/>
            <person name="Howarth C."/>
            <person name="Imamovic A."/>
            <person name="Larimer J."/>
            <person name="McCowan C."/>
            <person name="Murphy C."/>
            <person name="Neiman D."/>
            <person name="Pearson M."/>
            <person name="Priest M."/>
            <person name="Roberts A."/>
            <person name="Saif S."/>
            <person name="Shea T."/>
            <person name="Sisk P."/>
            <person name="Sykes S."/>
            <person name="Wortman J."/>
            <person name="Nusbaum C."/>
            <person name="Birren B."/>
        </authorList>
    </citation>
    <scope>NUCLEOTIDE SEQUENCE [LARGE SCALE GENOMIC DNA]</scope>
    <source>
        <strain evidence="16 17">90A8</strain>
    </source>
</reference>
<comment type="catalytic activity">
    <reaction evidence="11 12">
        <text>L-aspartate 4-semialdehyde + pyruvate = (2S,4S)-4-hydroxy-2,3,4,5-tetrahydrodipicolinate + H2O + H(+)</text>
        <dbReference type="Rhea" id="RHEA:34171"/>
        <dbReference type="ChEBI" id="CHEBI:15361"/>
        <dbReference type="ChEBI" id="CHEBI:15377"/>
        <dbReference type="ChEBI" id="CHEBI:15378"/>
        <dbReference type="ChEBI" id="CHEBI:67139"/>
        <dbReference type="ChEBI" id="CHEBI:537519"/>
        <dbReference type="EC" id="4.3.3.7"/>
    </reaction>
</comment>
<evidence type="ECO:0000256" key="15">
    <source>
        <dbReference type="PIRSR" id="PIRSR001365-2"/>
    </source>
</evidence>
<evidence type="ECO:0000256" key="5">
    <source>
        <dbReference type="ARBA" id="ARBA00022490"/>
    </source>
</evidence>
<evidence type="ECO:0000256" key="14">
    <source>
        <dbReference type="PIRSR" id="PIRSR001365-1"/>
    </source>
</evidence>
<dbReference type="PANTHER" id="PTHR12128">
    <property type="entry name" value="DIHYDRODIPICOLINATE SYNTHASE"/>
    <property type="match status" value="1"/>
</dbReference>
<evidence type="ECO:0000313" key="17">
    <source>
        <dbReference type="Proteomes" id="UP000013085"/>
    </source>
</evidence>
<evidence type="ECO:0000256" key="13">
    <source>
        <dbReference type="PIRNR" id="PIRNR001365"/>
    </source>
</evidence>
<evidence type="ECO:0000256" key="11">
    <source>
        <dbReference type="ARBA" id="ARBA00047836"/>
    </source>
</evidence>
<feature type="site" description="Part of a proton relay during catalysis" evidence="12">
    <location>
        <position position="46"/>
    </location>
</feature>
<dbReference type="PANTHER" id="PTHR12128:SF66">
    <property type="entry name" value="4-HYDROXY-2-OXOGLUTARATE ALDOLASE, MITOCHONDRIAL"/>
    <property type="match status" value="1"/>
</dbReference>
<proteinExistence type="inferred from homology"/>
<dbReference type="Gene3D" id="3.20.20.70">
    <property type="entry name" value="Aldolase class I"/>
    <property type="match status" value="1"/>
</dbReference>
<evidence type="ECO:0000256" key="10">
    <source>
        <dbReference type="ARBA" id="ARBA00023270"/>
    </source>
</evidence>
<evidence type="ECO:0000313" key="16">
    <source>
        <dbReference type="EMBL" id="ENZ13348.1"/>
    </source>
</evidence>
<accession>A0A0E2HA20</accession>
<comment type="caution">
    <text evidence="12">Was originally thought to be a dihydrodipicolinate synthase (DHDPS), catalyzing the condensation of (S)-aspartate-beta-semialdehyde [(S)-ASA] and pyruvate to dihydrodipicolinate (DHDP). However, it was shown in E.coli that the product of the enzymatic reaction is not dihydrodipicolinate but in fact (4S)-4-hydroxy-2,3,4,5-tetrahydro-(2S)-dipicolinic acid (HTPA), and that the consecutive dehydration reaction leading to DHDP is not spontaneous but catalyzed by DapB.</text>
</comment>
<keyword evidence="7 12" id="KW-0220">Diaminopimelate biosynthesis</keyword>
<organism evidence="16 17">
    <name type="scientific">[Clostridium] clostridioforme 90A8</name>
    <dbReference type="NCBI Taxonomy" id="999408"/>
    <lineage>
        <taxon>Bacteria</taxon>
        <taxon>Bacillati</taxon>
        <taxon>Bacillota</taxon>
        <taxon>Clostridia</taxon>
        <taxon>Lachnospirales</taxon>
        <taxon>Lachnospiraceae</taxon>
        <taxon>Enterocloster</taxon>
    </lineage>
</organism>
<dbReference type="InterPro" id="IPR020625">
    <property type="entry name" value="Schiff_base-form_aldolases_AS"/>
</dbReference>
<dbReference type="UniPathway" id="UPA00034">
    <property type="reaction ID" value="UER00017"/>
</dbReference>
<name>A0A0E2HA20_9FIRM</name>
<evidence type="ECO:0000256" key="1">
    <source>
        <dbReference type="ARBA" id="ARBA00003294"/>
    </source>
</evidence>
<comment type="caution">
    <text evidence="12">Lacks conserved residue(s) required for the propagation of feature annotation.</text>
</comment>
<dbReference type="GO" id="GO:0005737">
    <property type="term" value="C:cytoplasm"/>
    <property type="evidence" value="ECO:0007669"/>
    <property type="project" value="UniProtKB-SubCell"/>
</dbReference>
<dbReference type="AlphaFoldDB" id="A0A0E2HA20"/>
<comment type="caution">
    <text evidence="16">The sequence shown here is derived from an EMBL/GenBank/DDBJ whole genome shotgun (WGS) entry which is preliminary data.</text>
</comment>
<dbReference type="Pfam" id="PF00701">
    <property type="entry name" value="DHDPS"/>
    <property type="match status" value="1"/>
</dbReference>
<protein>
    <recommendedName>
        <fullName evidence="4 12">4-hydroxy-tetrahydrodipicolinate synthase</fullName>
        <shortName evidence="12">HTPA synthase</shortName>
        <ecNumber evidence="4 12">4.3.3.7</ecNumber>
    </recommendedName>
</protein>
<dbReference type="RefSeq" id="WP_002596029.1">
    <property type="nucleotide sequence ID" value="NZ_KB851022.1"/>
</dbReference>